<dbReference type="Proteomes" id="UP000179807">
    <property type="component" value="Unassembled WGS sequence"/>
</dbReference>
<dbReference type="InterPro" id="IPR052842">
    <property type="entry name" value="ER_Co-chaperone"/>
</dbReference>
<evidence type="ECO:0000313" key="2">
    <source>
        <dbReference type="Proteomes" id="UP000179807"/>
    </source>
</evidence>
<dbReference type="PANTHER" id="PTHR45184">
    <property type="entry name" value="DNAJ PROTEIN ERDJ3A"/>
    <property type="match status" value="1"/>
</dbReference>
<dbReference type="EMBL" id="MLAK01000724">
    <property type="protein sequence ID" value="OHT06502.1"/>
    <property type="molecule type" value="Genomic_DNA"/>
</dbReference>
<name>A0A1J4KA28_9EUKA</name>
<organism evidence="1 2">
    <name type="scientific">Tritrichomonas foetus</name>
    <dbReference type="NCBI Taxonomy" id="1144522"/>
    <lineage>
        <taxon>Eukaryota</taxon>
        <taxon>Metamonada</taxon>
        <taxon>Parabasalia</taxon>
        <taxon>Tritrichomonadida</taxon>
        <taxon>Tritrichomonadidae</taxon>
        <taxon>Tritrichomonas</taxon>
    </lineage>
</organism>
<dbReference type="PANTHER" id="PTHR45184:SF1">
    <property type="entry name" value="DNAJ PROTEIN ERDJ3A"/>
    <property type="match status" value="1"/>
</dbReference>
<evidence type="ECO:0000313" key="1">
    <source>
        <dbReference type="EMBL" id="OHT06502.1"/>
    </source>
</evidence>
<comment type="caution">
    <text evidence="1">The sequence shown here is derived from an EMBL/GenBank/DDBJ whole genome shotgun (WGS) entry which is preliminary data.</text>
</comment>
<evidence type="ECO:0008006" key="3">
    <source>
        <dbReference type="Google" id="ProtNLM"/>
    </source>
</evidence>
<dbReference type="RefSeq" id="XP_068359638.1">
    <property type="nucleotide sequence ID" value="XM_068504365.1"/>
</dbReference>
<protein>
    <recommendedName>
        <fullName evidence="3">Thioredoxin domain-containing protein</fullName>
    </recommendedName>
</protein>
<keyword evidence="2" id="KW-1185">Reference proteome</keyword>
<gene>
    <name evidence="1" type="ORF">TRFO_25456</name>
</gene>
<accession>A0A1J4KA28</accession>
<dbReference type="VEuPathDB" id="TrichDB:TRFO_25456"/>
<dbReference type="OrthoDB" id="10264505at2759"/>
<reference evidence="1" key="1">
    <citation type="submission" date="2016-10" db="EMBL/GenBank/DDBJ databases">
        <authorList>
            <person name="Benchimol M."/>
            <person name="Almeida L.G."/>
            <person name="Vasconcelos A.T."/>
            <person name="Perreira-Neves A."/>
            <person name="Rosa I.A."/>
            <person name="Tasca T."/>
            <person name="Bogo M.R."/>
            <person name="de Souza W."/>
        </authorList>
    </citation>
    <scope>NUCLEOTIDE SEQUENCE [LARGE SCALE GENOMIC DNA]</scope>
    <source>
        <strain evidence="1">K</strain>
    </source>
</reference>
<dbReference type="AlphaFoldDB" id="A0A1J4KA28"/>
<sequence length="323" mass="37587">MDGHRFRNAVFHREPLDVWVSLISSQDLSGHTEANAAFDDAFKLSKGFLKFAYLDSSKNVHIPRRLEIKSLPSYCVFHTSGQICIPANISARELINFASYYLPDLSEKANPEWIKKDESNPVAILFTEKEATPMLWAAIATAFYKSTIRIGVSRDHDFAKTLGVEQFPSIVFHNYTHNIIYEGQNDYLTLKLNIKKFWQKRFSRTRSALTVKPMSEYKKLCKGSDKICLIHTVENVDSKFERLRKKHTTQMIEFLFGHDELPIPEMKKNGIYAIYPEKQMYIDIGNFDNLNRIITDIISEKAEWKNYQIENNNELDENEDREL</sequence>
<proteinExistence type="predicted"/>
<dbReference type="GeneID" id="94839069"/>